<organism evidence="2 3">
    <name type="scientific">Pomacea canaliculata</name>
    <name type="common">Golden apple snail</name>
    <dbReference type="NCBI Taxonomy" id="400727"/>
    <lineage>
        <taxon>Eukaryota</taxon>
        <taxon>Metazoa</taxon>
        <taxon>Spiralia</taxon>
        <taxon>Lophotrochozoa</taxon>
        <taxon>Mollusca</taxon>
        <taxon>Gastropoda</taxon>
        <taxon>Caenogastropoda</taxon>
        <taxon>Architaenioglossa</taxon>
        <taxon>Ampullarioidea</taxon>
        <taxon>Ampullariidae</taxon>
        <taxon>Pomacea</taxon>
    </lineage>
</organism>
<protein>
    <submittedName>
        <fullName evidence="2">Uncharacterized protein</fullName>
    </submittedName>
</protein>
<evidence type="ECO:0000313" key="3">
    <source>
        <dbReference type="Proteomes" id="UP000245119"/>
    </source>
</evidence>
<feature type="compositionally biased region" description="Basic and acidic residues" evidence="1">
    <location>
        <begin position="32"/>
        <end position="71"/>
    </location>
</feature>
<evidence type="ECO:0000313" key="2">
    <source>
        <dbReference type="EMBL" id="PVD21819.1"/>
    </source>
</evidence>
<dbReference type="AlphaFoldDB" id="A0A2T7NKX8"/>
<feature type="region of interest" description="Disordered" evidence="1">
    <location>
        <begin position="30"/>
        <end position="108"/>
    </location>
</feature>
<feature type="compositionally biased region" description="Basic and acidic residues" evidence="1">
    <location>
        <begin position="78"/>
        <end position="90"/>
    </location>
</feature>
<reference evidence="2 3" key="1">
    <citation type="submission" date="2018-04" db="EMBL/GenBank/DDBJ databases">
        <title>The genome of golden apple snail Pomacea canaliculata provides insight into stress tolerance and invasive adaptation.</title>
        <authorList>
            <person name="Liu C."/>
            <person name="Liu B."/>
            <person name="Ren Y."/>
            <person name="Zhang Y."/>
            <person name="Wang H."/>
            <person name="Li S."/>
            <person name="Jiang F."/>
            <person name="Yin L."/>
            <person name="Zhang G."/>
            <person name="Qian W."/>
            <person name="Fan W."/>
        </authorList>
    </citation>
    <scope>NUCLEOTIDE SEQUENCE [LARGE SCALE GENOMIC DNA]</scope>
    <source>
        <strain evidence="2">SZHN2017</strain>
        <tissue evidence="2">Muscle</tissue>
    </source>
</reference>
<proteinExistence type="predicted"/>
<evidence type="ECO:0000256" key="1">
    <source>
        <dbReference type="SAM" id="MobiDB-lite"/>
    </source>
</evidence>
<accession>A0A2T7NKX8</accession>
<gene>
    <name evidence="2" type="ORF">C0Q70_17621</name>
</gene>
<sequence length="108" mass="12964">MSCATPGTVYSLQFKVCVWKNSVYDDCMVDDGENRINDRENKTKKQDDRKEEWKNRVDDRKKPEEPEKTKGEDDDDKWTEREEKKDKTSVDEINYPLNDTDDDIRRRI</sequence>
<keyword evidence="3" id="KW-1185">Reference proteome</keyword>
<name>A0A2T7NKX8_POMCA</name>
<comment type="caution">
    <text evidence="2">The sequence shown here is derived from an EMBL/GenBank/DDBJ whole genome shotgun (WGS) entry which is preliminary data.</text>
</comment>
<dbReference type="Proteomes" id="UP000245119">
    <property type="component" value="Linkage Group LG11"/>
</dbReference>
<dbReference type="EMBL" id="PZQS01000011">
    <property type="protein sequence ID" value="PVD21819.1"/>
    <property type="molecule type" value="Genomic_DNA"/>
</dbReference>